<dbReference type="InterPro" id="IPR036465">
    <property type="entry name" value="vWFA_dom_sf"/>
</dbReference>
<dbReference type="EMBL" id="JAIZAY010000020">
    <property type="protein sequence ID" value="KAJ8022290.1"/>
    <property type="molecule type" value="Genomic_DNA"/>
</dbReference>
<evidence type="ECO:0000259" key="1">
    <source>
        <dbReference type="PROSITE" id="PS50234"/>
    </source>
</evidence>
<dbReference type="CDD" id="cd00198">
    <property type="entry name" value="vWFA"/>
    <property type="match status" value="1"/>
</dbReference>
<dbReference type="InterPro" id="IPR051266">
    <property type="entry name" value="CLCR"/>
</dbReference>
<proteinExistence type="predicted"/>
<name>A0A9Q0YJ18_HOLLE</name>
<dbReference type="PANTHER" id="PTHR10579:SF177">
    <property type="entry name" value="CALCIUM-ACTIVATED CHLORIDE CHANNEL REGULATOR 4-LIKE PROTEIN"/>
    <property type="match status" value="1"/>
</dbReference>
<dbReference type="Gene3D" id="3.40.50.410">
    <property type="entry name" value="von Willebrand factor, type A domain"/>
    <property type="match status" value="1"/>
</dbReference>
<protein>
    <submittedName>
        <fullName evidence="2">Calcium-activated chloride channel regulator 4</fullName>
    </submittedName>
</protein>
<comment type="caution">
    <text evidence="2">The sequence shown here is derived from an EMBL/GenBank/DDBJ whole genome shotgun (WGS) entry which is preliminary data.</text>
</comment>
<dbReference type="PROSITE" id="PS50234">
    <property type="entry name" value="VWFA"/>
    <property type="match status" value="1"/>
</dbReference>
<dbReference type="InterPro" id="IPR002035">
    <property type="entry name" value="VWF_A"/>
</dbReference>
<evidence type="ECO:0000313" key="2">
    <source>
        <dbReference type="EMBL" id="KAJ8022290.1"/>
    </source>
</evidence>
<accession>A0A9Q0YJ18</accession>
<gene>
    <name evidence="2" type="ORF">HOLleu_37141</name>
</gene>
<dbReference type="SUPFAM" id="SSF53300">
    <property type="entry name" value="vWA-like"/>
    <property type="match status" value="1"/>
</dbReference>
<dbReference type="SMART" id="SM00327">
    <property type="entry name" value="VWA"/>
    <property type="match status" value="1"/>
</dbReference>
<feature type="domain" description="VWFA" evidence="1">
    <location>
        <begin position="36"/>
        <end position="241"/>
    </location>
</feature>
<reference evidence="2" key="1">
    <citation type="submission" date="2021-10" db="EMBL/GenBank/DDBJ databases">
        <title>Tropical sea cucumber genome reveals ecological adaptation and Cuvierian tubules defense mechanism.</title>
        <authorList>
            <person name="Chen T."/>
        </authorList>
    </citation>
    <scope>NUCLEOTIDE SEQUENCE</scope>
    <source>
        <strain evidence="2">Nanhai2018</strain>
        <tissue evidence="2">Muscle</tissue>
    </source>
</reference>
<dbReference type="Pfam" id="PF13519">
    <property type="entry name" value="VWA_2"/>
    <property type="match status" value="1"/>
</dbReference>
<dbReference type="PANTHER" id="PTHR10579">
    <property type="entry name" value="CALCIUM-ACTIVATED CHLORIDE CHANNEL REGULATOR"/>
    <property type="match status" value="1"/>
</dbReference>
<organism evidence="2 3">
    <name type="scientific">Holothuria leucospilota</name>
    <name type="common">Black long sea cucumber</name>
    <name type="synonym">Mertensiothuria leucospilota</name>
    <dbReference type="NCBI Taxonomy" id="206669"/>
    <lineage>
        <taxon>Eukaryota</taxon>
        <taxon>Metazoa</taxon>
        <taxon>Echinodermata</taxon>
        <taxon>Eleutherozoa</taxon>
        <taxon>Echinozoa</taxon>
        <taxon>Holothuroidea</taxon>
        <taxon>Aspidochirotacea</taxon>
        <taxon>Aspidochirotida</taxon>
        <taxon>Holothuriidae</taxon>
        <taxon>Holothuria</taxon>
    </lineage>
</organism>
<dbReference type="Proteomes" id="UP001152320">
    <property type="component" value="Chromosome 20"/>
</dbReference>
<evidence type="ECO:0000313" key="3">
    <source>
        <dbReference type="Proteomes" id="UP001152320"/>
    </source>
</evidence>
<dbReference type="OrthoDB" id="10021899at2759"/>
<dbReference type="AlphaFoldDB" id="A0A9Q0YJ18"/>
<keyword evidence="3" id="KW-1185">Reference proteome</keyword>
<sequence length="273" mass="29856">MLPISLIFVLSDGKNPPINAPDVTPVFTVARVRPTRVVMILDTSGSMRVSFYSSSFTLHVYYNMHSSYPLLCVVLFQTENRYLKLASAARNFITSVALDGSYGGIVDFDSYGVIIESRTLIKSDKTRHRLAVRVSEDASGGTCIGCGLEKGLEVLSENGANPEGGVVVLITDGQDNGGNEDFRDQMKKEYVAAGVVIDAVAFSNTAEETLVELQGETGGRFYLQTDDPGSTGLYHAFQATMGRNVNDFFQTDCGWLQILLDFKISKHSKKYST</sequence>